<dbReference type="InterPro" id="IPR010023">
    <property type="entry name" value="KdsC_fam"/>
</dbReference>
<dbReference type="SFLD" id="SFLDS00003">
    <property type="entry name" value="Haloacid_Dehalogenase"/>
    <property type="match status" value="1"/>
</dbReference>
<dbReference type="PANTHER" id="PTHR21485:SF3">
    <property type="entry name" value="N-ACYLNEURAMINATE CYTIDYLYLTRANSFERASE"/>
    <property type="match status" value="1"/>
</dbReference>
<dbReference type="NCBIfam" id="TIGR01670">
    <property type="entry name" value="KdsC-phosphatas"/>
    <property type="match status" value="1"/>
</dbReference>
<evidence type="ECO:0000256" key="7">
    <source>
        <dbReference type="ARBA" id="ARBA00022723"/>
    </source>
</evidence>
<organism evidence="12 13">
    <name type="scientific">Variovorax paradoxus</name>
    <dbReference type="NCBI Taxonomy" id="34073"/>
    <lineage>
        <taxon>Bacteria</taxon>
        <taxon>Pseudomonadati</taxon>
        <taxon>Pseudomonadota</taxon>
        <taxon>Betaproteobacteria</taxon>
        <taxon>Burkholderiales</taxon>
        <taxon>Comamonadaceae</taxon>
        <taxon>Variovorax</taxon>
    </lineage>
</organism>
<dbReference type="Proteomes" id="UP000425817">
    <property type="component" value="Chromosome"/>
</dbReference>
<keyword evidence="8 12" id="KW-0378">Hydrolase</keyword>
<dbReference type="SFLD" id="SFLDG01138">
    <property type="entry name" value="C1.6.2:_Deoxy-d-mannose-octulo"/>
    <property type="match status" value="1"/>
</dbReference>
<dbReference type="Pfam" id="PF08282">
    <property type="entry name" value="Hydrolase_3"/>
    <property type="match status" value="1"/>
</dbReference>
<dbReference type="GO" id="GO:0019143">
    <property type="term" value="F:3-deoxy-manno-octulosonate-8-phosphatase activity"/>
    <property type="evidence" value="ECO:0007669"/>
    <property type="project" value="UniProtKB-EC"/>
</dbReference>
<dbReference type="OrthoDB" id="9805604at2"/>
<name>A0A6I6HPH1_VARPD</name>
<comment type="subunit">
    <text evidence="4">Homotetramer.</text>
</comment>
<comment type="catalytic activity">
    <reaction evidence="1">
        <text>3-deoxy-alpha-D-manno-2-octulosonate-8-phosphate + H2O = 3-deoxy-alpha-D-manno-oct-2-ulosonate + phosphate</text>
        <dbReference type="Rhea" id="RHEA:11500"/>
        <dbReference type="ChEBI" id="CHEBI:15377"/>
        <dbReference type="ChEBI" id="CHEBI:43474"/>
        <dbReference type="ChEBI" id="CHEBI:85985"/>
        <dbReference type="ChEBI" id="CHEBI:85986"/>
        <dbReference type="EC" id="3.1.3.45"/>
    </reaction>
</comment>
<evidence type="ECO:0000256" key="11">
    <source>
        <dbReference type="PIRSR" id="PIRSR006118-2"/>
    </source>
</evidence>
<dbReference type="FunFam" id="3.40.50.1000:FF:000029">
    <property type="entry name" value="3-deoxy-D-manno-octulosonate 8-phosphate phosphatase KdsC"/>
    <property type="match status" value="1"/>
</dbReference>
<dbReference type="EC" id="3.1.3.45" evidence="5"/>
<evidence type="ECO:0000313" key="13">
    <source>
        <dbReference type="Proteomes" id="UP000425817"/>
    </source>
</evidence>
<evidence type="ECO:0000256" key="5">
    <source>
        <dbReference type="ARBA" id="ARBA00013066"/>
    </source>
</evidence>
<dbReference type="EMBL" id="CP046622">
    <property type="protein sequence ID" value="QGW84817.1"/>
    <property type="molecule type" value="Genomic_DNA"/>
</dbReference>
<evidence type="ECO:0000256" key="8">
    <source>
        <dbReference type="ARBA" id="ARBA00022801"/>
    </source>
</evidence>
<evidence type="ECO:0000256" key="3">
    <source>
        <dbReference type="ARBA" id="ARBA00005893"/>
    </source>
</evidence>
<dbReference type="Gene3D" id="3.40.50.1000">
    <property type="entry name" value="HAD superfamily/HAD-like"/>
    <property type="match status" value="1"/>
</dbReference>
<keyword evidence="7 11" id="KW-0479">Metal-binding</keyword>
<dbReference type="InterPro" id="IPR050793">
    <property type="entry name" value="CMP-NeuNAc_synthase"/>
</dbReference>
<feature type="binding site" evidence="11">
    <location>
        <position position="24"/>
    </location>
    <ligand>
        <name>substrate</name>
    </ligand>
</feature>
<comment type="cofactor">
    <cofactor evidence="2 11">
        <name>Mg(2+)</name>
        <dbReference type="ChEBI" id="CHEBI:18420"/>
    </cofactor>
</comment>
<dbReference type="PIRSF" id="PIRSF006118">
    <property type="entry name" value="KDO8-P_Ptase"/>
    <property type="match status" value="1"/>
</dbReference>
<dbReference type="InterPro" id="IPR023214">
    <property type="entry name" value="HAD_sf"/>
</dbReference>
<accession>A0A6I6HPH1</accession>
<reference evidence="12 13" key="1">
    <citation type="submission" date="2019-12" db="EMBL/GenBank/DDBJ databases">
        <title>Hybrid Genome Assemblies of two High G+C Isolates from Undergraduate Microbiology Courses.</title>
        <authorList>
            <person name="Ne Ville C.J."/>
            <person name="Enright D."/>
            <person name="Hernandez I."/>
            <person name="Dodsworth J."/>
            <person name="Orwin P.M."/>
        </authorList>
    </citation>
    <scope>NUCLEOTIDE SEQUENCE [LARGE SCALE GENOMIC DNA]</scope>
    <source>
        <strain evidence="12 13">CSUSB</strain>
    </source>
</reference>
<evidence type="ECO:0000256" key="2">
    <source>
        <dbReference type="ARBA" id="ARBA00001946"/>
    </source>
</evidence>
<evidence type="ECO:0000256" key="10">
    <source>
        <dbReference type="ARBA" id="ARBA00031051"/>
    </source>
</evidence>
<proteinExistence type="inferred from homology"/>
<feature type="binding site" evidence="11">
    <location>
        <position position="115"/>
    </location>
    <ligand>
        <name>Mg(2+)</name>
        <dbReference type="ChEBI" id="CHEBI:18420"/>
    </ligand>
</feature>
<gene>
    <name evidence="12" type="ORF">GOQ09_25995</name>
</gene>
<dbReference type="SUPFAM" id="SSF56784">
    <property type="entry name" value="HAD-like"/>
    <property type="match status" value="1"/>
</dbReference>
<dbReference type="RefSeq" id="WP_157616517.1">
    <property type="nucleotide sequence ID" value="NZ_CP046622.1"/>
</dbReference>
<dbReference type="InterPro" id="IPR036412">
    <property type="entry name" value="HAD-like_sf"/>
</dbReference>
<dbReference type="GO" id="GO:0046872">
    <property type="term" value="F:metal ion binding"/>
    <property type="evidence" value="ECO:0007669"/>
    <property type="project" value="UniProtKB-KW"/>
</dbReference>
<dbReference type="AlphaFoldDB" id="A0A6I6HPH1"/>
<dbReference type="PANTHER" id="PTHR21485">
    <property type="entry name" value="HAD SUPERFAMILY MEMBERS CMAS AND KDSC"/>
    <property type="match status" value="1"/>
</dbReference>
<evidence type="ECO:0000256" key="4">
    <source>
        <dbReference type="ARBA" id="ARBA00011881"/>
    </source>
</evidence>
<feature type="binding site" evidence="11">
    <location>
        <position position="22"/>
    </location>
    <ligand>
        <name>Mg(2+)</name>
        <dbReference type="ChEBI" id="CHEBI:18420"/>
    </ligand>
</feature>
<protein>
    <recommendedName>
        <fullName evidence="6">3-deoxy-D-manno-octulosonate 8-phosphate phosphatase KdsC</fullName>
        <ecNumber evidence="5">3.1.3.45</ecNumber>
    </recommendedName>
    <alternativeName>
        <fullName evidence="10">KDO 8-P phosphatase</fullName>
    </alternativeName>
</protein>
<evidence type="ECO:0000256" key="6">
    <source>
        <dbReference type="ARBA" id="ARBA00020092"/>
    </source>
</evidence>
<keyword evidence="9 11" id="KW-0460">Magnesium</keyword>
<dbReference type="GO" id="GO:0008781">
    <property type="term" value="F:N-acylneuraminate cytidylyltransferase activity"/>
    <property type="evidence" value="ECO:0007669"/>
    <property type="project" value="TreeGrafter"/>
</dbReference>
<dbReference type="SFLD" id="SFLDG01136">
    <property type="entry name" value="C1.6:_Phosphoserine_Phosphatas"/>
    <property type="match status" value="1"/>
</dbReference>
<evidence type="ECO:0000256" key="9">
    <source>
        <dbReference type="ARBA" id="ARBA00022842"/>
    </source>
</evidence>
<evidence type="ECO:0000256" key="1">
    <source>
        <dbReference type="ARBA" id="ARBA00000898"/>
    </source>
</evidence>
<evidence type="ECO:0000313" key="12">
    <source>
        <dbReference type="EMBL" id="QGW84817.1"/>
    </source>
</evidence>
<comment type="similarity">
    <text evidence="3">Belongs to the KdsC family.</text>
</comment>
<sequence>MPLDFQAETLLAAQDVRVAFFDIDGVLTDGGVYFTEHGETLKRFSILDGYGLKLLRLAGITPAVITGRDSKPLRVRLEALGIQHVRYGTEDKLPAAEAMLEQLGFGWHQAAAIGDDWPDLPVLARAGFAAAPANAHVEVRDAVNYVTRARGGEGAAREFCDVLLTACGQYRRLLDAARGPTQ</sequence>